<dbReference type="EMBL" id="PEYD01000048">
    <property type="protein sequence ID" value="PIS39322.1"/>
    <property type="molecule type" value="Genomic_DNA"/>
</dbReference>
<proteinExistence type="predicted"/>
<keyword evidence="1" id="KW-0812">Transmembrane</keyword>
<feature type="transmembrane region" description="Helical" evidence="1">
    <location>
        <begin position="21"/>
        <end position="42"/>
    </location>
</feature>
<comment type="caution">
    <text evidence="2">The sequence shown here is derived from an EMBL/GenBank/DDBJ whole genome shotgun (WGS) entry which is preliminary data.</text>
</comment>
<evidence type="ECO:0000256" key="1">
    <source>
        <dbReference type="SAM" id="Phobius"/>
    </source>
</evidence>
<gene>
    <name evidence="2" type="ORF">COT33_02555</name>
</gene>
<reference evidence="3" key="1">
    <citation type="submission" date="2017-09" db="EMBL/GenBank/DDBJ databases">
        <title>Depth-based differentiation of microbial function through sediment-hosted aquifers and enrichment of novel symbionts in the deep terrestrial subsurface.</title>
        <authorList>
            <person name="Probst A.J."/>
            <person name="Ladd B."/>
            <person name="Jarett J.K."/>
            <person name="Geller-Mcgrath D.E."/>
            <person name="Sieber C.M.K."/>
            <person name="Emerson J.B."/>
            <person name="Anantharaman K."/>
            <person name="Thomas B.C."/>
            <person name="Malmstrom R."/>
            <person name="Stieglmeier M."/>
            <person name="Klingl A."/>
            <person name="Woyke T."/>
            <person name="Ryan C.M."/>
            <person name="Banfield J.F."/>
        </authorList>
    </citation>
    <scope>NUCLEOTIDE SEQUENCE [LARGE SCALE GENOMIC DNA]</scope>
</reference>
<protein>
    <recommendedName>
        <fullName evidence="4">Serine protease</fullName>
    </recommendedName>
</protein>
<sequence>MTEVRPRSFPSVIGYFMLKNIFKIIGILGLGILGGILGGIFAQNSFFYKYNLQPAPVYVNKTEKIVIQENVALKNAIEKVEKTLIGVRTITKKGKILEGSGLILTSDGLAITLADLAPKEGSFNFFFEGKKVKAQVLKRDLKENLALIKIEENNLPTSGFGNLEKIKLGERVFLIGAIFEKEEPKKMANEGIIKYVNENLIQTTVFEKRAAGSPLFDIEGNALGLNYVGETGEVLTIPISKIRKFANL</sequence>
<keyword evidence="1" id="KW-0472">Membrane</keyword>
<name>A0A2H0YNK7_9BACT</name>
<evidence type="ECO:0000313" key="3">
    <source>
        <dbReference type="Proteomes" id="UP000230088"/>
    </source>
</evidence>
<dbReference type="Proteomes" id="UP000230088">
    <property type="component" value="Unassembled WGS sequence"/>
</dbReference>
<dbReference type="InterPro" id="IPR009003">
    <property type="entry name" value="Peptidase_S1_PA"/>
</dbReference>
<dbReference type="Pfam" id="PF13365">
    <property type="entry name" value="Trypsin_2"/>
    <property type="match status" value="1"/>
</dbReference>
<organism evidence="2 3">
    <name type="scientific">Candidatus Nealsonbacteria bacterium CG08_land_8_20_14_0_20_38_20</name>
    <dbReference type="NCBI Taxonomy" id="1974705"/>
    <lineage>
        <taxon>Bacteria</taxon>
        <taxon>Candidatus Nealsoniibacteriota</taxon>
    </lineage>
</organism>
<dbReference type="SUPFAM" id="SSF50494">
    <property type="entry name" value="Trypsin-like serine proteases"/>
    <property type="match status" value="1"/>
</dbReference>
<keyword evidence="1" id="KW-1133">Transmembrane helix</keyword>
<accession>A0A2H0YNK7</accession>
<dbReference type="AlphaFoldDB" id="A0A2H0YNK7"/>
<dbReference type="InterPro" id="IPR043504">
    <property type="entry name" value="Peptidase_S1_PA_chymotrypsin"/>
</dbReference>
<dbReference type="Gene3D" id="2.40.10.10">
    <property type="entry name" value="Trypsin-like serine proteases"/>
    <property type="match status" value="2"/>
</dbReference>
<evidence type="ECO:0000313" key="2">
    <source>
        <dbReference type="EMBL" id="PIS39322.1"/>
    </source>
</evidence>
<evidence type="ECO:0008006" key="4">
    <source>
        <dbReference type="Google" id="ProtNLM"/>
    </source>
</evidence>